<comment type="caution">
    <text evidence="1">The sequence shown here is derived from an EMBL/GenBank/DDBJ whole genome shotgun (WGS) entry which is preliminary data.</text>
</comment>
<gene>
    <name evidence="1" type="ORF">COU23_01580</name>
</gene>
<accession>A0A2M6WAM9</accession>
<dbReference type="InterPro" id="IPR014942">
    <property type="entry name" value="AbiEii"/>
</dbReference>
<name>A0A2M6WAM9_9BACT</name>
<evidence type="ECO:0008006" key="3">
    <source>
        <dbReference type="Google" id="ProtNLM"/>
    </source>
</evidence>
<dbReference type="Proteomes" id="UP000231464">
    <property type="component" value="Unassembled WGS sequence"/>
</dbReference>
<dbReference type="EMBL" id="PFBP01000025">
    <property type="protein sequence ID" value="PIT89870.1"/>
    <property type="molecule type" value="Genomic_DNA"/>
</dbReference>
<dbReference type="AlphaFoldDB" id="A0A2M6WAM9"/>
<proteinExistence type="predicted"/>
<evidence type="ECO:0000313" key="1">
    <source>
        <dbReference type="EMBL" id="PIT89870.1"/>
    </source>
</evidence>
<dbReference type="Pfam" id="PF08843">
    <property type="entry name" value="AbiEii"/>
    <property type="match status" value="1"/>
</dbReference>
<evidence type="ECO:0000313" key="2">
    <source>
        <dbReference type="Proteomes" id="UP000231464"/>
    </source>
</evidence>
<sequence length="246" mass="28718">MILPKREDTIHRAWLFRLLSALADNNFVVAKMAFKGGSCAAMRGWLNRFSIDLDFDFIGRKNEVIKMRQEIEKIADDLGLAVKDKSQRGLQYFLKYETRDSSRNTIKLDALLPPPKSNQYEPVKLDEIDRMVLCQTKETMVANKLVAPLDRFAKTGSLAGRDIYDIHWFLMNGFSYGAAVIKERQKLSLEKFFSKLIDFIEKEVKQKYIDEDLNFLLPPVEFSRVRKILKAETVRLLKYELRRARE</sequence>
<protein>
    <recommendedName>
        <fullName evidence="3">Nucleotidyl transferase AbiEii/AbiGii toxin family protein</fullName>
    </recommendedName>
</protein>
<dbReference type="Gene3D" id="3.10.450.620">
    <property type="entry name" value="JHP933, nucleotidyltransferase-like core domain"/>
    <property type="match status" value="1"/>
</dbReference>
<reference evidence="2" key="1">
    <citation type="submission" date="2017-09" db="EMBL/GenBank/DDBJ databases">
        <title>Depth-based differentiation of microbial function through sediment-hosted aquifers and enrichment of novel symbionts in the deep terrestrial subsurface.</title>
        <authorList>
            <person name="Probst A.J."/>
            <person name="Ladd B."/>
            <person name="Jarett J.K."/>
            <person name="Geller-Mcgrath D.E."/>
            <person name="Sieber C.M.K."/>
            <person name="Emerson J.B."/>
            <person name="Anantharaman K."/>
            <person name="Thomas B.C."/>
            <person name="Malmstrom R."/>
            <person name="Stieglmeier M."/>
            <person name="Klingl A."/>
            <person name="Woyke T."/>
            <person name="Ryan C.M."/>
            <person name="Banfield J.F."/>
        </authorList>
    </citation>
    <scope>NUCLEOTIDE SEQUENCE [LARGE SCALE GENOMIC DNA]</scope>
</reference>
<organism evidence="1 2">
    <name type="scientific">Candidatus Kuenenbacteria bacterium CG10_big_fil_rev_8_21_14_0_10_36_11</name>
    <dbReference type="NCBI Taxonomy" id="1974618"/>
    <lineage>
        <taxon>Bacteria</taxon>
        <taxon>Candidatus Kueneniibacteriota</taxon>
    </lineage>
</organism>